<dbReference type="Proteomes" id="UP000243579">
    <property type="component" value="Unassembled WGS sequence"/>
</dbReference>
<proteinExistence type="predicted"/>
<name>A0A1V9YHR3_ACHHY</name>
<evidence type="ECO:0000313" key="1">
    <source>
        <dbReference type="EMBL" id="OQR85252.1"/>
    </source>
</evidence>
<protein>
    <recommendedName>
        <fullName evidence="3">START domain-containing protein</fullName>
    </recommendedName>
</protein>
<evidence type="ECO:0000313" key="2">
    <source>
        <dbReference type="Proteomes" id="UP000243579"/>
    </source>
</evidence>
<dbReference type="EMBL" id="JNBR01001735">
    <property type="protein sequence ID" value="OQR85252.1"/>
    <property type="molecule type" value="Genomic_DNA"/>
</dbReference>
<evidence type="ECO:0008006" key="3">
    <source>
        <dbReference type="Google" id="ProtNLM"/>
    </source>
</evidence>
<organism evidence="1 2">
    <name type="scientific">Achlya hypogyna</name>
    <name type="common">Oomycete</name>
    <name type="synonym">Protoachlya hypogyna</name>
    <dbReference type="NCBI Taxonomy" id="1202772"/>
    <lineage>
        <taxon>Eukaryota</taxon>
        <taxon>Sar</taxon>
        <taxon>Stramenopiles</taxon>
        <taxon>Oomycota</taxon>
        <taxon>Saprolegniomycetes</taxon>
        <taxon>Saprolegniales</taxon>
        <taxon>Achlyaceae</taxon>
        <taxon>Achlya</taxon>
    </lineage>
</organism>
<reference evidence="1 2" key="1">
    <citation type="journal article" date="2014" name="Genome Biol. Evol.">
        <title>The secreted proteins of Achlya hypogyna and Thraustotheca clavata identify the ancestral oomycete secretome and reveal gene acquisitions by horizontal gene transfer.</title>
        <authorList>
            <person name="Misner I."/>
            <person name="Blouin N."/>
            <person name="Leonard G."/>
            <person name="Richards T.A."/>
            <person name="Lane C.E."/>
        </authorList>
    </citation>
    <scope>NUCLEOTIDE SEQUENCE [LARGE SCALE GENOMIC DNA]</scope>
    <source>
        <strain evidence="1 2">ATCC 48635</strain>
    </source>
</reference>
<dbReference type="AlphaFoldDB" id="A0A1V9YHR3"/>
<accession>A0A1V9YHR3</accession>
<sequence length="326" mass="36701">MARQRNYRKRLQAEREYLKSQVKELTAQVALLSDAKTHAHTSQWEAMARAQQSYTYQAHLENSRLKRALEDQIAVAKALDDLLCKRPKLASFPTMDLVDWKLRQLPADSVGRAAAFHALMDATYADVDSIFLRKRLYDAVDGHRLVALMPTADGQLELESQTVASMNCSYIESGKRYWDLWAVDSAIDFPCKKHEILESFGPSTVYCRDTVFAEGCGNHGKNAYLQRLAAMKMYIEAHRVVIVMKTVLVDALHPVPENLYIGNQTCIYVAEATGPSTSRRRMCLLGEMPVEAPTDNIYANMPPVKLADIILHQLAPLVVALEQMLS</sequence>
<dbReference type="OrthoDB" id="73842at2759"/>
<keyword evidence="2" id="KW-1185">Reference proteome</keyword>
<gene>
    <name evidence="1" type="ORF">ACHHYP_12030</name>
</gene>
<comment type="caution">
    <text evidence="1">The sequence shown here is derived from an EMBL/GenBank/DDBJ whole genome shotgun (WGS) entry which is preliminary data.</text>
</comment>